<dbReference type="PANTHER" id="PTHR38776:SF1">
    <property type="entry name" value="MLTA-INTERACTING PROTEIN-RELATED"/>
    <property type="match status" value="1"/>
</dbReference>
<comment type="subcellular location">
    <subcellularLocation>
        <location evidence="1">Cell outer membrane</location>
    </subcellularLocation>
</comment>
<evidence type="ECO:0000256" key="6">
    <source>
        <dbReference type="SAM" id="SignalP"/>
    </source>
</evidence>
<keyword evidence="5" id="KW-0998">Cell outer membrane</keyword>
<dbReference type="InterPro" id="IPR010583">
    <property type="entry name" value="MipA"/>
</dbReference>
<proteinExistence type="inferred from homology"/>
<protein>
    <submittedName>
        <fullName evidence="7">MipA/OmpV family protein</fullName>
    </submittedName>
</protein>
<evidence type="ECO:0000256" key="4">
    <source>
        <dbReference type="ARBA" id="ARBA00023136"/>
    </source>
</evidence>
<sequence length="241" mass="25592">MKNIYAIILLCAATPSYAEGNFTVGGFVGIEDGGYVSDDNTTASIVPYFAYDTEHFHIGIDGLGYHVLNGDNASLSLTAASNLGLVFDEDNDFFDGMEREADLTIGLEGTYAFDGGLFIAATADKDISDAHGGMTASAAIGYETDLSFVGITVSGGAKYTSEQHNQYYYGVSPTEARSGRQAFETKDAVLPFASIEMVFPVSDNGAIVGLLDYTDLSDIGDSPLLEADYEASAHIGFIYSF</sequence>
<comment type="caution">
    <text evidence="7">The sequence shown here is derived from an EMBL/GenBank/DDBJ whole genome shotgun (WGS) entry which is preliminary data.</text>
</comment>
<dbReference type="Proteomes" id="UP000777935">
    <property type="component" value="Unassembled WGS sequence"/>
</dbReference>
<comment type="similarity">
    <text evidence="2">Belongs to the MipA/OmpV family.</text>
</comment>
<feature type="chain" id="PRO_5045893392" evidence="6">
    <location>
        <begin position="19"/>
        <end position="241"/>
    </location>
</feature>
<evidence type="ECO:0000256" key="5">
    <source>
        <dbReference type="ARBA" id="ARBA00023237"/>
    </source>
</evidence>
<evidence type="ECO:0000256" key="2">
    <source>
        <dbReference type="ARBA" id="ARBA00005722"/>
    </source>
</evidence>
<evidence type="ECO:0000313" key="7">
    <source>
        <dbReference type="EMBL" id="NSX55957.1"/>
    </source>
</evidence>
<gene>
    <name evidence="7" type="ORF">HRQ87_14220</name>
</gene>
<evidence type="ECO:0000313" key="8">
    <source>
        <dbReference type="Proteomes" id="UP000777935"/>
    </source>
</evidence>
<organism evidence="7 8">
    <name type="scientific">Parasulfitobacter algicola</name>
    <dbReference type="NCBI Taxonomy" id="2614809"/>
    <lineage>
        <taxon>Bacteria</taxon>
        <taxon>Pseudomonadati</taxon>
        <taxon>Pseudomonadota</taxon>
        <taxon>Alphaproteobacteria</taxon>
        <taxon>Rhodobacterales</taxon>
        <taxon>Roseobacteraceae</taxon>
        <taxon>Parasulfitobacter</taxon>
    </lineage>
</organism>
<evidence type="ECO:0000256" key="3">
    <source>
        <dbReference type="ARBA" id="ARBA00022729"/>
    </source>
</evidence>
<keyword evidence="3 6" id="KW-0732">Signal</keyword>
<dbReference type="PANTHER" id="PTHR38776">
    <property type="entry name" value="MLTA-INTERACTING PROTEIN-RELATED"/>
    <property type="match status" value="1"/>
</dbReference>
<evidence type="ECO:0000256" key="1">
    <source>
        <dbReference type="ARBA" id="ARBA00004442"/>
    </source>
</evidence>
<dbReference type="EMBL" id="JABUFE010000009">
    <property type="protein sequence ID" value="NSX55957.1"/>
    <property type="molecule type" value="Genomic_DNA"/>
</dbReference>
<dbReference type="Pfam" id="PF06629">
    <property type="entry name" value="MipA"/>
    <property type="match status" value="1"/>
</dbReference>
<feature type="signal peptide" evidence="6">
    <location>
        <begin position="1"/>
        <end position="18"/>
    </location>
</feature>
<accession>A0ABX2IXY0</accession>
<dbReference type="RefSeq" id="WP_174139107.1">
    <property type="nucleotide sequence ID" value="NZ_JABUFE010000009.1"/>
</dbReference>
<name>A0ABX2IXY0_9RHOB</name>
<keyword evidence="8" id="KW-1185">Reference proteome</keyword>
<keyword evidence="4" id="KW-0472">Membrane</keyword>
<reference evidence="7 8" key="1">
    <citation type="submission" date="2020-06" db="EMBL/GenBank/DDBJ databases">
        <title>Sulfitobacter algicola sp. nov., isolated from green algae.</title>
        <authorList>
            <person name="Wang C."/>
        </authorList>
    </citation>
    <scope>NUCLEOTIDE SEQUENCE [LARGE SCALE GENOMIC DNA]</scope>
    <source>
        <strain evidence="7 8">1151</strain>
    </source>
</reference>